<dbReference type="InterPro" id="IPR043964">
    <property type="entry name" value="P-loop_TraG"/>
</dbReference>
<dbReference type="InterPro" id="IPR053155">
    <property type="entry name" value="F-pilin_assembly_TraC"/>
</dbReference>
<dbReference type="InterPro" id="IPR024451">
    <property type="entry name" value="TraG_N_Bacteroidetes"/>
</dbReference>
<evidence type="ECO:0000259" key="2">
    <source>
        <dbReference type="Pfam" id="PF19044"/>
    </source>
</evidence>
<dbReference type="SUPFAM" id="SSF52540">
    <property type="entry name" value="P-loop containing nucleoside triphosphate hydrolases"/>
    <property type="match status" value="1"/>
</dbReference>
<evidence type="ECO:0000313" key="4">
    <source>
        <dbReference type="Proteomes" id="UP001324380"/>
    </source>
</evidence>
<sequence>MSLFNSAEKIFPIYKVEHDCMVSVQGDLTVAFRVQMPEIFTLSEEEYETYHQSWVRAIKVLPKNSILHKQDKYLKNNYNGAEGLTQNFLTTAADRHFKGRSYLDHTCYLMLTQKAADRKQANSAFSGIMRKTIVPKQTTDVKMLPEFLEKVGQFERILCDSRLIGLTRLKDDELSGTAQRPGILEQYCFLQSATDLPMLKDIHLKDRLQIGDQHAQLFTLGDAEDLPAFCGSRMTYDKYSTDKTKFPMGFTTQLNLLLECNHIYNQYLFIGDTGKILKALEAKKLRLQSLSAYSRENSIGRDATNDFLNEAISQQRLPVKAHFNVLAWTDQREELQNIKNLVGSAMAQIGASSKHESDGAAQIWWAGIPGNAADFPVNDTFDTFLEQGTCFLNLESNYRSDPPPEGIRFCDRLTGKPVFVDLFDAPRKAGITSNMGMLVCGTSGGGKSMTVNHILRTLYDQGAHCVTVDIGGSYKGLCELVGGYYFTYDEHTPIRFNPFYLPDGQGLDTEKKESLKALLVTLWKQENESFMRSEYVALSNALQGYYQHLEKHNSIFPCFDSFYNYLQDYYVDILKGQRVKDKDFDIDNFLYVLRPYYQGGEFDYLLNAKDNLNLLEQRFVVIELDSIKDHPILFPVVTLIVMELFLSKMRKLKGVRKVLTIDEAWKAIANSGMAGFIQYAFKTMRKFNGVPNVVTQELDDLVSSPIIKDAIINNASIQILMDMRTFMNKFDKLQDTLGMSDKGKAQVLSVNKDNREIYISLGGQVMKVYKNELSPEEYYAYTTEGKERVMVQDYAAKYGSVEKGIAVLVREKQMITK</sequence>
<dbReference type="EMBL" id="CP139558">
    <property type="protein sequence ID" value="WPU94803.1"/>
    <property type="molecule type" value="Genomic_DNA"/>
</dbReference>
<reference evidence="3 4" key="1">
    <citation type="submission" date="2023-11" db="EMBL/GenBank/DDBJ databases">
        <title>Analysis of the Genomes of Mucilaginibacter gossypii cycad 4 and M. sabulilitoris SNA2: microbes with the potential for plant growth promotion.</title>
        <authorList>
            <person name="Hirsch A.M."/>
            <person name="Humm E."/>
            <person name="Rubbi M."/>
            <person name="Del Vecchio G."/>
            <person name="Ha S.M."/>
            <person name="Pellegrini M."/>
            <person name="Gunsalus R.P."/>
        </authorList>
    </citation>
    <scope>NUCLEOTIDE SEQUENCE [LARGE SCALE GENOMIC DNA]</scope>
    <source>
        <strain evidence="3 4">SNA2</strain>
    </source>
</reference>
<organism evidence="3 4">
    <name type="scientific">Mucilaginibacter sabulilitoris</name>
    <dbReference type="NCBI Taxonomy" id="1173583"/>
    <lineage>
        <taxon>Bacteria</taxon>
        <taxon>Pseudomonadati</taxon>
        <taxon>Bacteroidota</taxon>
        <taxon>Sphingobacteriia</taxon>
        <taxon>Sphingobacteriales</taxon>
        <taxon>Sphingobacteriaceae</taxon>
        <taxon>Mucilaginibacter</taxon>
    </lineage>
</organism>
<feature type="domain" description="TraG N-terminal Bacteroidetes" evidence="1">
    <location>
        <begin position="8"/>
        <end position="51"/>
    </location>
</feature>
<protein>
    <submittedName>
        <fullName evidence="3">TraG family conjugative transposon ATPase</fullName>
    </submittedName>
</protein>
<dbReference type="Gene3D" id="1.10.8.730">
    <property type="match status" value="1"/>
</dbReference>
<dbReference type="RefSeq" id="WP_321563918.1">
    <property type="nucleotide sequence ID" value="NZ_CP139558.1"/>
</dbReference>
<dbReference type="PANTHER" id="PTHR38467:SF1">
    <property type="entry name" value="CONJUGATIVE TRANSFER: ASSEMBLY"/>
    <property type="match status" value="1"/>
</dbReference>
<name>A0ABZ0TRV7_9SPHI</name>
<evidence type="ECO:0000259" key="1">
    <source>
        <dbReference type="Pfam" id="PF12991"/>
    </source>
</evidence>
<dbReference type="Gene3D" id="3.40.50.300">
    <property type="entry name" value="P-loop containing nucleotide triphosphate hydrolases"/>
    <property type="match status" value="1"/>
</dbReference>
<dbReference type="InterPro" id="IPR022509">
    <property type="entry name" value="Conjugation_ATPase_TraG"/>
</dbReference>
<gene>
    <name evidence="3" type="ORF">SNE25_04615</name>
</gene>
<keyword evidence="4" id="KW-1185">Reference proteome</keyword>
<proteinExistence type="predicted"/>
<dbReference type="InterPro" id="IPR027417">
    <property type="entry name" value="P-loop_NTPase"/>
</dbReference>
<dbReference type="PANTHER" id="PTHR38467">
    <property type="match status" value="1"/>
</dbReference>
<feature type="domain" description="TraG P-loop" evidence="2">
    <location>
        <begin position="406"/>
        <end position="811"/>
    </location>
</feature>
<dbReference type="Pfam" id="PF12991">
    <property type="entry name" value="DUF3875"/>
    <property type="match status" value="1"/>
</dbReference>
<dbReference type="Proteomes" id="UP001324380">
    <property type="component" value="Chromosome"/>
</dbReference>
<dbReference type="Pfam" id="PF19044">
    <property type="entry name" value="P-loop_TraG"/>
    <property type="match status" value="1"/>
</dbReference>
<evidence type="ECO:0000313" key="3">
    <source>
        <dbReference type="EMBL" id="WPU94803.1"/>
    </source>
</evidence>
<dbReference type="NCBIfam" id="TIGR03783">
    <property type="entry name" value="Bac_Flav_CT_G"/>
    <property type="match status" value="1"/>
</dbReference>
<accession>A0ABZ0TRV7</accession>